<comment type="caution">
    <text evidence="1">The sequence shown here is derived from an EMBL/GenBank/DDBJ whole genome shotgun (WGS) entry which is preliminary data.</text>
</comment>
<organism evidence="1 2">
    <name type="scientific">Galactobacter valiniphilus</name>
    <dbReference type="NCBI Taxonomy" id="2676122"/>
    <lineage>
        <taxon>Bacteria</taxon>
        <taxon>Bacillati</taxon>
        <taxon>Actinomycetota</taxon>
        <taxon>Actinomycetes</taxon>
        <taxon>Micrococcales</taxon>
        <taxon>Micrococcaceae</taxon>
        <taxon>Galactobacter</taxon>
    </lineage>
</organism>
<evidence type="ECO:0000313" key="2">
    <source>
        <dbReference type="Proteomes" id="UP000265419"/>
    </source>
</evidence>
<keyword evidence="2" id="KW-1185">Reference proteome</keyword>
<protein>
    <submittedName>
        <fullName evidence="1">Uncharacterized protein</fullName>
    </submittedName>
</protein>
<reference evidence="1 2" key="1">
    <citation type="submission" date="2018-07" db="EMBL/GenBank/DDBJ databases">
        <title>Arthrobacter sp. nov., isolated from raw cow's milk with high bacterial count.</title>
        <authorList>
            <person name="Hahne J."/>
            <person name="Isele D."/>
            <person name="Lipski A."/>
        </authorList>
    </citation>
    <scope>NUCLEOTIDE SEQUENCE [LARGE SCALE GENOMIC DNA]</scope>
    <source>
        <strain evidence="1 2">JZ R-35</strain>
    </source>
</reference>
<sequence>MEELSLLSGYRAWLNTEGAPSYVGLLEATAYLGLAALSSGRTDVISRAAAAFQERVGEMLMLACLMDMETLDWPCPECRRLHRDSCADGAECLSVGCAVVVWADAGVAPAEACSCDAGDGQACRASCSSRPRRAGLGTCTQCGAWWSAAELAGWSERCLEMLTGDSARWERERTGIAAAARRARAEHSDIAADWILHERLGRMHRRLRTGEWWSRHASSSARERWEKDRARLIARAA</sequence>
<dbReference type="EMBL" id="QQXK01000010">
    <property type="protein sequence ID" value="RII42546.1"/>
    <property type="molecule type" value="Genomic_DNA"/>
</dbReference>
<dbReference type="Proteomes" id="UP000265419">
    <property type="component" value="Unassembled WGS sequence"/>
</dbReference>
<name>A0A399JJA8_9MICC</name>
<evidence type="ECO:0000313" key="1">
    <source>
        <dbReference type="EMBL" id="RII42546.1"/>
    </source>
</evidence>
<gene>
    <name evidence="1" type="ORF">DWB68_06240</name>
</gene>
<proteinExistence type="predicted"/>
<dbReference type="AlphaFoldDB" id="A0A399JJA8"/>
<accession>A0A399JJA8</accession>